<sequence>MVNIDFPSPSSLFDTAAGRYSGRPSALSNVHTSSDHLAHALRLTILLTQGCCFSRHQGSNAPYPGPINTGSARAINSAPASAVRDDSPAETTQTSSGRRRGRHSSMPLDKHINKPLRRHVWTSKGRAWTRIAIDRERRDFFDTRVTGRPEVWQSLRAALEVIWDPVGQGAADDGTDGLATAQGILNAAEITLPTGDLAQGAYDQLGNYYPLSEWLVADPTNLVEDGATIDGADEALSTRDLKDDLAGGEETTEELDEDDNVRRREEKGKAVVDARDQLSVLARLSETARDVTVSFAKSDSVKTIARKIQEQSGLASTKKIRIAYMGKILKDNLSLTEQGWAEGHVVNALVFDR</sequence>
<dbReference type="CDD" id="cd17039">
    <property type="entry name" value="Ubl_ubiquitin_like"/>
    <property type="match status" value="1"/>
</dbReference>
<dbReference type="InterPro" id="IPR029071">
    <property type="entry name" value="Ubiquitin-like_domsf"/>
</dbReference>
<dbReference type="InterPro" id="IPR038169">
    <property type="entry name" value="DC-UbP/UBTD2_N_sf"/>
</dbReference>
<evidence type="ECO:0000259" key="2">
    <source>
        <dbReference type="PROSITE" id="PS50053"/>
    </source>
</evidence>
<reference evidence="3 4" key="1">
    <citation type="submission" date="2014-02" db="EMBL/GenBank/DDBJ databases">
        <title>The genome sequence of Colletotrichum salicis CBS 607.94.</title>
        <authorList>
            <person name="Baroncelli R."/>
            <person name="Thon M.R."/>
        </authorList>
    </citation>
    <scope>NUCLEOTIDE SEQUENCE [LARGE SCALE GENOMIC DNA]</scope>
    <source>
        <strain evidence="3 4">CBS 607.94</strain>
    </source>
</reference>
<dbReference type="InterPro" id="IPR032752">
    <property type="entry name" value="DC-UbP/UBTD2_N"/>
</dbReference>
<dbReference type="InterPro" id="IPR039869">
    <property type="entry name" value="UBTD1/2"/>
</dbReference>
<dbReference type="SUPFAM" id="SSF54236">
    <property type="entry name" value="Ubiquitin-like"/>
    <property type="match status" value="1"/>
</dbReference>
<accession>A0A135URS9</accession>
<dbReference type="InterPro" id="IPR000626">
    <property type="entry name" value="Ubiquitin-like_dom"/>
</dbReference>
<evidence type="ECO:0000256" key="1">
    <source>
        <dbReference type="SAM" id="MobiDB-lite"/>
    </source>
</evidence>
<keyword evidence="4" id="KW-1185">Reference proteome</keyword>
<dbReference type="AlphaFoldDB" id="A0A135URS9"/>
<evidence type="ECO:0000313" key="3">
    <source>
        <dbReference type="EMBL" id="KXH63091.1"/>
    </source>
</evidence>
<dbReference type="Pfam" id="PF16455">
    <property type="entry name" value="UBD"/>
    <property type="match status" value="1"/>
</dbReference>
<proteinExistence type="predicted"/>
<organism evidence="3 4">
    <name type="scientific">Colletotrichum salicis</name>
    <dbReference type="NCBI Taxonomy" id="1209931"/>
    <lineage>
        <taxon>Eukaryota</taxon>
        <taxon>Fungi</taxon>
        <taxon>Dikarya</taxon>
        <taxon>Ascomycota</taxon>
        <taxon>Pezizomycotina</taxon>
        <taxon>Sordariomycetes</taxon>
        <taxon>Hypocreomycetidae</taxon>
        <taxon>Glomerellales</taxon>
        <taxon>Glomerellaceae</taxon>
        <taxon>Colletotrichum</taxon>
        <taxon>Colletotrichum acutatum species complex</taxon>
    </lineage>
</organism>
<gene>
    <name evidence="3" type="ORF">CSAL01_04982</name>
</gene>
<name>A0A135URS9_9PEZI</name>
<dbReference type="PANTHER" id="PTHR13609">
    <property type="entry name" value="UBIQUITIN DOMAIN CONTAINING 1 PROTEIN-RELATED"/>
    <property type="match status" value="1"/>
</dbReference>
<dbReference type="OrthoDB" id="1640476at2759"/>
<evidence type="ECO:0000313" key="4">
    <source>
        <dbReference type="Proteomes" id="UP000070121"/>
    </source>
</evidence>
<feature type="region of interest" description="Disordered" evidence="1">
    <location>
        <begin position="238"/>
        <end position="266"/>
    </location>
</feature>
<protein>
    <submittedName>
        <fullName evidence="3">Ubiquitin domain-containing protein</fullName>
    </submittedName>
</protein>
<dbReference type="Pfam" id="PF00240">
    <property type="entry name" value="ubiquitin"/>
    <property type="match status" value="1"/>
</dbReference>
<feature type="domain" description="Ubiquitin-like" evidence="2">
    <location>
        <begin position="278"/>
        <end position="353"/>
    </location>
</feature>
<dbReference type="Proteomes" id="UP000070121">
    <property type="component" value="Unassembled WGS sequence"/>
</dbReference>
<comment type="caution">
    <text evidence="3">The sequence shown here is derived from an EMBL/GenBank/DDBJ whole genome shotgun (WGS) entry which is preliminary data.</text>
</comment>
<dbReference type="EMBL" id="JFFI01001124">
    <property type="protein sequence ID" value="KXH63091.1"/>
    <property type="molecule type" value="Genomic_DNA"/>
</dbReference>
<dbReference type="Gene3D" id="1.20.225.20">
    <property type="entry name" value="Ub domain-containing protein, DC-UbP/UBTD2, N-terminal domain"/>
    <property type="match status" value="1"/>
</dbReference>
<dbReference type="PROSITE" id="PS50053">
    <property type="entry name" value="UBIQUITIN_2"/>
    <property type="match status" value="1"/>
</dbReference>
<feature type="compositionally biased region" description="Acidic residues" evidence="1">
    <location>
        <begin position="246"/>
        <end position="259"/>
    </location>
</feature>
<feature type="region of interest" description="Disordered" evidence="1">
    <location>
        <begin position="63"/>
        <end position="109"/>
    </location>
</feature>
<dbReference type="Gene3D" id="3.10.20.90">
    <property type="entry name" value="Phosphatidylinositol 3-kinase Catalytic Subunit, Chain A, domain 1"/>
    <property type="match status" value="1"/>
</dbReference>